<organism evidence="1">
    <name type="scientific">Aspergillus niger</name>
    <dbReference type="NCBI Taxonomy" id="5061"/>
    <lineage>
        <taxon>Eukaryota</taxon>
        <taxon>Fungi</taxon>
        <taxon>Dikarya</taxon>
        <taxon>Ascomycota</taxon>
        <taxon>Pezizomycotina</taxon>
        <taxon>Eurotiomycetes</taxon>
        <taxon>Eurotiomycetidae</taxon>
        <taxon>Eurotiales</taxon>
        <taxon>Aspergillaceae</taxon>
        <taxon>Aspergillus</taxon>
        <taxon>Aspergillus subgen. Circumdati</taxon>
    </lineage>
</organism>
<gene>
    <name evidence="1" type="ORF">An16g05040</name>
</gene>
<dbReference type="GeneID" id="84593413"/>
<dbReference type="RefSeq" id="XP_059606542.1">
    <property type="nucleotide sequence ID" value="XM_059745123.1"/>
</dbReference>
<proteinExistence type="predicted"/>
<dbReference type="KEGG" id="ang:An16g05040"/>
<reference evidence="1" key="1">
    <citation type="submission" date="2025-02" db="EMBL/GenBank/DDBJ databases">
        <authorList>
            <consortium name="NCBI Genome Project"/>
        </authorList>
    </citation>
    <scope>NUCLEOTIDE SEQUENCE</scope>
</reference>
<sequence length="68" mass="7187">MGTLGLDVGSGNIIMTCGRCWMLCKRFGYVDSSIGSNCVGCISMDELNIDDADGWAGGNDVIPFFSVT</sequence>
<reference evidence="1" key="2">
    <citation type="submission" date="2025-08" db="UniProtKB">
        <authorList>
            <consortium name="RefSeq"/>
        </authorList>
    </citation>
    <scope>IDENTIFICATION</scope>
</reference>
<name>A0AAJ8C021_ASPNG</name>
<dbReference type="AlphaFoldDB" id="A0AAJ8C021"/>
<dbReference type="VEuPathDB" id="FungiDB:An16g05040"/>
<accession>A0AAJ8C021</accession>
<protein>
    <submittedName>
        <fullName evidence="1">Uncharacterized protein</fullName>
    </submittedName>
</protein>
<evidence type="ECO:0000313" key="1">
    <source>
        <dbReference type="RefSeq" id="XP_059606542.1"/>
    </source>
</evidence>